<sequence>MNPNDLELNKKYWNSKLKQVYKYLECVSSCISPMNTYYFTCTGKPVVVLTKLGVEKYIEDPNWLRKQKV</sequence>
<evidence type="ECO:0000313" key="1">
    <source>
        <dbReference type="EMBL" id="CAB4143827.1"/>
    </source>
</evidence>
<proteinExistence type="predicted"/>
<protein>
    <submittedName>
        <fullName evidence="1">Uncharacterized protein</fullName>
    </submittedName>
</protein>
<reference evidence="1" key="1">
    <citation type="submission" date="2020-04" db="EMBL/GenBank/DDBJ databases">
        <authorList>
            <person name="Chiriac C."/>
            <person name="Salcher M."/>
            <person name="Ghai R."/>
            <person name="Kavagutti S V."/>
        </authorList>
    </citation>
    <scope>NUCLEOTIDE SEQUENCE</scope>
</reference>
<dbReference type="EMBL" id="LR796435">
    <property type="protein sequence ID" value="CAB4143827.1"/>
    <property type="molecule type" value="Genomic_DNA"/>
</dbReference>
<organism evidence="1">
    <name type="scientific">uncultured Caudovirales phage</name>
    <dbReference type="NCBI Taxonomy" id="2100421"/>
    <lineage>
        <taxon>Viruses</taxon>
        <taxon>Duplodnaviria</taxon>
        <taxon>Heunggongvirae</taxon>
        <taxon>Uroviricota</taxon>
        <taxon>Caudoviricetes</taxon>
        <taxon>Peduoviridae</taxon>
        <taxon>Maltschvirus</taxon>
        <taxon>Maltschvirus maltsch</taxon>
    </lineage>
</organism>
<gene>
    <name evidence="1" type="ORF">UFOVP457_4</name>
</gene>
<accession>A0A6J5MD52</accession>
<name>A0A6J5MD52_9CAUD</name>